<accession>A0A5E4EM56</accession>
<keyword evidence="3" id="KW-0547">Nucleotide-binding</keyword>
<dbReference type="InterPro" id="IPR055414">
    <property type="entry name" value="LRR_R13L4/SHOC2-like"/>
</dbReference>
<dbReference type="EMBL" id="CABIKO010000017">
    <property type="protein sequence ID" value="VVA16150.1"/>
    <property type="molecule type" value="Genomic_DNA"/>
</dbReference>
<dbReference type="GO" id="GO:0043531">
    <property type="term" value="F:ADP binding"/>
    <property type="evidence" value="ECO:0007669"/>
    <property type="project" value="InterPro"/>
</dbReference>
<comment type="similarity">
    <text evidence="1">Belongs to the disease resistance NB-LRR family.</text>
</comment>
<evidence type="ECO:0000256" key="5">
    <source>
        <dbReference type="ARBA" id="ARBA00022840"/>
    </source>
</evidence>
<dbReference type="Gene3D" id="3.80.10.10">
    <property type="entry name" value="Ribonuclease Inhibitor"/>
    <property type="match status" value="2"/>
</dbReference>
<dbReference type="Gramene" id="VVA16150">
    <property type="protein sequence ID" value="VVA16150"/>
    <property type="gene ID" value="Prudul26B005351"/>
</dbReference>
<evidence type="ECO:0000256" key="6">
    <source>
        <dbReference type="SAM" id="Coils"/>
    </source>
</evidence>
<evidence type="ECO:0000313" key="10">
    <source>
        <dbReference type="Proteomes" id="UP000327085"/>
    </source>
</evidence>
<dbReference type="SUPFAM" id="SSF52058">
    <property type="entry name" value="L domain-like"/>
    <property type="match status" value="1"/>
</dbReference>
<evidence type="ECO:0000256" key="3">
    <source>
        <dbReference type="ARBA" id="ARBA00022741"/>
    </source>
</evidence>
<dbReference type="GO" id="GO:0006952">
    <property type="term" value="P:defense response"/>
    <property type="evidence" value="ECO:0007669"/>
    <property type="project" value="UniProtKB-KW"/>
</dbReference>
<dbReference type="InterPro" id="IPR050905">
    <property type="entry name" value="Plant_NBS-LRR"/>
</dbReference>
<dbReference type="OMA" id="IVEMEPL"/>
<dbReference type="InterPro" id="IPR042197">
    <property type="entry name" value="Apaf_helical"/>
</dbReference>
<dbReference type="PRINTS" id="PR00364">
    <property type="entry name" value="DISEASERSIST"/>
</dbReference>
<dbReference type="InterPro" id="IPR027417">
    <property type="entry name" value="P-loop_NTPase"/>
</dbReference>
<dbReference type="AlphaFoldDB" id="A0A5E4EM56"/>
<dbReference type="Pfam" id="PF23598">
    <property type="entry name" value="LRR_14"/>
    <property type="match status" value="1"/>
</dbReference>
<feature type="domain" description="Disease resistance R13L4/SHOC-2-like LRR" evidence="8">
    <location>
        <begin position="680"/>
        <end position="913"/>
    </location>
</feature>
<feature type="domain" description="NB-ARC" evidence="7">
    <location>
        <begin position="262"/>
        <end position="418"/>
    </location>
</feature>
<sequence length="1069" mass="122806">MWDFVQVVMVATRILEIRFGSWEFRQVSNTSEVCLLSAGEKVHYGVNNVELFYLYIECGEKRESSSSTRELKERINYHPEQLSLKDQANSCRMSFGVTAAAQAVGNTVEPATICCTWIFNCLKRKYDDVKNLGRNYKKLEDEEKDLIDRERDVNEEIAGRASIMRTKNECETWLHRVGERKVAINALKTRYQSINPCLGGLCPFPSLLRLSRDIAKETKAIAILKDKMRSKDSIMALTAPASQYRSIKRHAQNIDDCPSLGKHVEEIIELLEVNECKQICVWGSSGVGKTTVMENVHDRVSETDQFEMIFWVTMTTNGREDEIQQVLEERLGLLVEENASNEIRAANISNKLQNKNYLLFLDQVSLKPDLKKVGIHHDHWGKVVFARDDRDNSDTYDDIRIRRLSDDDAQKLFDRTVRADVMKNRVIARIAKSIVRECGGMPQLIKLTARQLETRDPTLWQHKLDQMQAPSEQQHQELEEFYRGFKPVYDKLDKSKQPCLLYWAVFPFGDEIHRDYIIECWRAEQFFTGFPKLGKTRDRGHAILDEFEKKCIVDRGRKGFHYKMPQNFQRVALRMANGNRENHQLLVRKGEMSTEEEWKHVQRVLLNHHPDSTLPVQPQCLEILTLLLQNRSLTSIPKLFFESMRTLQVLDLHETGIGSLPSSISALRKLKGLYLTGCDELKELPAEIGKLESLEILDINRTGIRNLPTEIQQLTNLKCLRVSFGAQSTTILPPGTISKLIQLEELSIVINHNVKTWNNVVDGIVKEIVRLKELTTLHFYFPTVDCLDVFISRSESWKRQNTMGSGFRSFNIVVGYHQTNRVIGIDISRCSSEKHLRFFAGDSIPDAILQILKHAITFELIDHQNLIDLSIFGDNLRGLEICKIERCNQMESIIDGDKVGGVAFQCLEQLHIINIPNLVYTWKGSMTTQSLSSLATLLLKGCPRLEILFSKAMVQLLSQLQHLEVEDCQEMKVIIETGSNVLRAFPKLKTIKLSNLPKLATIWQGALMEWPSLRTIEIRGCAMLKDLPSTMEKAAKLKVIRCTRDWMNHLEWPSDPAVEARFQTMFHFV</sequence>
<organism evidence="9 10">
    <name type="scientific">Prunus dulcis</name>
    <name type="common">Almond</name>
    <name type="synonym">Amygdalus dulcis</name>
    <dbReference type="NCBI Taxonomy" id="3755"/>
    <lineage>
        <taxon>Eukaryota</taxon>
        <taxon>Viridiplantae</taxon>
        <taxon>Streptophyta</taxon>
        <taxon>Embryophyta</taxon>
        <taxon>Tracheophyta</taxon>
        <taxon>Spermatophyta</taxon>
        <taxon>Magnoliopsida</taxon>
        <taxon>eudicotyledons</taxon>
        <taxon>Gunneridae</taxon>
        <taxon>Pentapetalae</taxon>
        <taxon>rosids</taxon>
        <taxon>fabids</taxon>
        <taxon>Rosales</taxon>
        <taxon>Rosaceae</taxon>
        <taxon>Amygdaloideae</taxon>
        <taxon>Amygdaleae</taxon>
        <taxon>Prunus</taxon>
    </lineage>
</organism>
<evidence type="ECO:0000259" key="8">
    <source>
        <dbReference type="Pfam" id="PF23598"/>
    </source>
</evidence>
<evidence type="ECO:0000259" key="7">
    <source>
        <dbReference type="Pfam" id="PF00931"/>
    </source>
</evidence>
<evidence type="ECO:0000256" key="2">
    <source>
        <dbReference type="ARBA" id="ARBA00022737"/>
    </source>
</evidence>
<dbReference type="InParanoid" id="A0A5E4EM56"/>
<proteinExistence type="inferred from homology"/>
<feature type="coiled-coil region" evidence="6">
    <location>
        <begin position="122"/>
        <end position="156"/>
    </location>
</feature>
<evidence type="ECO:0000256" key="4">
    <source>
        <dbReference type="ARBA" id="ARBA00022821"/>
    </source>
</evidence>
<name>A0A5E4EM56_PRUDU</name>
<gene>
    <name evidence="9" type="ORF">ALMOND_2B005351</name>
</gene>
<dbReference type="PANTHER" id="PTHR33463">
    <property type="entry name" value="NB-ARC DOMAIN-CONTAINING PROTEIN-RELATED"/>
    <property type="match status" value="1"/>
</dbReference>
<dbReference type="Proteomes" id="UP000327085">
    <property type="component" value="Chromosome 1"/>
</dbReference>
<evidence type="ECO:0000256" key="1">
    <source>
        <dbReference type="ARBA" id="ARBA00008894"/>
    </source>
</evidence>
<keyword evidence="5" id="KW-0067">ATP-binding</keyword>
<evidence type="ECO:0000313" key="9">
    <source>
        <dbReference type="EMBL" id="VVA16150.1"/>
    </source>
</evidence>
<keyword evidence="6" id="KW-0175">Coiled coil</keyword>
<dbReference type="InterPro" id="IPR002182">
    <property type="entry name" value="NB-ARC"/>
</dbReference>
<dbReference type="InterPro" id="IPR001611">
    <property type="entry name" value="Leu-rich_rpt"/>
</dbReference>
<dbReference type="InterPro" id="IPR032675">
    <property type="entry name" value="LRR_dom_sf"/>
</dbReference>
<keyword evidence="4" id="KW-0611">Plant defense</keyword>
<dbReference type="PANTHER" id="PTHR33463:SF186">
    <property type="entry name" value="NB-ARC DOMAIN-CONTAINING PROTEIN"/>
    <property type="match status" value="1"/>
</dbReference>
<keyword evidence="2" id="KW-0677">Repeat</keyword>
<dbReference type="Gene3D" id="1.10.8.430">
    <property type="entry name" value="Helical domain of apoptotic protease-activating factors"/>
    <property type="match status" value="1"/>
</dbReference>
<dbReference type="SUPFAM" id="SSF52540">
    <property type="entry name" value="P-loop containing nucleoside triphosphate hydrolases"/>
    <property type="match status" value="1"/>
</dbReference>
<protein>
    <submittedName>
        <fullName evidence="9">PREDICTED: disease resistance</fullName>
    </submittedName>
</protein>
<dbReference type="Pfam" id="PF13855">
    <property type="entry name" value="LRR_8"/>
    <property type="match status" value="1"/>
</dbReference>
<dbReference type="Gene3D" id="3.40.50.300">
    <property type="entry name" value="P-loop containing nucleotide triphosphate hydrolases"/>
    <property type="match status" value="1"/>
</dbReference>
<dbReference type="GO" id="GO:0005524">
    <property type="term" value="F:ATP binding"/>
    <property type="evidence" value="ECO:0007669"/>
    <property type="project" value="UniProtKB-KW"/>
</dbReference>
<reference evidence="10" key="1">
    <citation type="journal article" date="2020" name="Plant J.">
        <title>Transposons played a major role in the diversification between the closely related almond and peach genomes: results from the almond genome sequence.</title>
        <authorList>
            <person name="Alioto T."/>
            <person name="Alexiou K.G."/>
            <person name="Bardil A."/>
            <person name="Barteri F."/>
            <person name="Castanera R."/>
            <person name="Cruz F."/>
            <person name="Dhingra A."/>
            <person name="Duval H."/>
            <person name="Fernandez I Marti A."/>
            <person name="Frias L."/>
            <person name="Galan B."/>
            <person name="Garcia J.L."/>
            <person name="Howad W."/>
            <person name="Gomez-Garrido J."/>
            <person name="Gut M."/>
            <person name="Julca I."/>
            <person name="Morata J."/>
            <person name="Puigdomenech P."/>
            <person name="Ribeca P."/>
            <person name="Rubio Cabetas M.J."/>
            <person name="Vlasova A."/>
            <person name="Wirthensohn M."/>
            <person name="Garcia-Mas J."/>
            <person name="Gabaldon T."/>
            <person name="Casacuberta J.M."/>
            <person name="Arus P."/>
        </authorList>
    </citation>
    <scope>NUCLEOTIDE SEQUENCE [LARGE SCALE GENOMIC DNA]</scope>
    <source>
        <strain evidence="10">cv. Texas</strain>
    </source>
</reference>
<dbReference type="Pfam" id="PF00931">
    <property type="entry name" value="NB-ARC"/>
    <property type="match status" value="1"/>
</dbReference>